<keyword evidence="1" id="KW-0472">Membrane</keyword>
<dbReference type="AlphaFoldDB" id="A0A9X9XBD1"/>
<keyword evidence="3" id="KW-1185">Reference proteome</keyword>
<comment type="caution">
    <text evidence="2">The sequence shown here is derived from an EMBL/GenBank/DDBJ whole genome shotgun (WGS) entry which is preliminary data.</text>
</comment>
<name>A0A9X9XBD1_9PROT</name>
<evidence type="ECO:0000313" key="3">
    <source>
        <dbReference type="Proteomes" id="UP001138709"/>
    </source>
</evidence>
<dbReference type="Proteomes" id="UP001138709">
    <property type="component" value="Unassembled WGS sequence"/>
</dbReference>
<sequence>MPEDEKEGTGRGHPLWARILIAAMMLATGAGIGGIAGESWTAAFFGALVAAPFAALGFMVPGLVIGVLYVLQVFSCAS</sequence>
<reference evidence="2" key="2">
    <citation type="journal article" date="2021" name="Syst. Appl. Microbiol.">
        <title>Roseomonas hellenica sp. nov., isolated from roots of wild-growing Alkanna tinctoria.</title>
        <authorList>
            <person name="Rat A."/>
            <person name="Naranjo H.D."/>
            <person name="Lebbe L."/>
            <person name="Cnockaert M."/>
            <person name="Krigas N."/>
            <person name="Grigoriadou K."/>
            <person name="Maloupa E."/>
            <person name="Willems A."/>
        </authorList>
    </citation>
    <scope>NUCLEOTIDE SEQUENCE</scope>
    <source>
        <strain evidence="2">LMG 31228</strain>
    </source>
</reference>
<proteinExistence type="predicted"/>
<dbReference type="RefSeq" id="WP_211846554.1">
    <property type="nucleotide sequence ID" value="NZ_JAAEDL010000009.1"/>
</dbReference>
<gene>
    <name evidence="2" type="ORF">GXW74_11005</name>
</gene>
<organism evidence="2 3">
    <name type="scientific">Neoroseomonas eburnea</name>
    <dbReference type="NCBI Taxonomy" id="1346889"/>
    <lineage>
        <taxon>Bacteria</taxon>
        <taxon>Pseudomonadati</taxon>
        <taxon>Pseudomonadota</taxon>
        <taxon>Alphaproteobacteria</taxon>
        <taxon>Acetobacterales</taxon>
        <taxon>Acetobacteraceae</taxon>
        <taxon>Neoroseomonas</taxon>
    </lineage>
</organism>
<keyword evidence="1" id="KW-1133">Transmembrane helix</keyword>
<feature type="transmembrane region" description="Helical" evidence="1">
    <location>
        <begin position="42"/>
        <end position="71"/>
    </location>
</feature>
<accession>A0A9X9XBD1</accession>
<keyword evidence="1" id="KW-0812">Transmembrane</keyword>
<reference evidence="2" key="1">
    <citation type="submission" date="2020-01" db="EMBL/GenBank/DDBJ databases">
        <authorList>
            <person name="Rat A."/>
        </authorList>
    </citation>
    <scope>NUCLEOTIDE SEQUENCE</scope>
    <source>
        <strain evidence="2">LMG 31228</strain>
    </source>
</reference>
<evidence type="ECO:0000256" key="1">
    <source>
        <dbReference type="SAM" id="Phobius"/>
    </source>
</evidence>
<protein>
    <submittedName>
        <fullName evidence="2">Uncharacterized protein</fullName>
    </submittedName>
</protein>
<feature type="transmembrane region" description="Helical" evidence="1">
    <location>
        <begin position="15"/>
        <end position="36"/>
    </location>
</feature>
<dbReference type="EMBL" id="JAAEDL010000009">
    <property type="protein sequence ID" value="MBR0681017.1"/>
    <property type="molecule type" value="Genomic_DNA"/>
</dbReference>
<evidence type="ECO:0000313" key="2">
    <source>
        <dbReference type="EMBL" id="MBR0681017.1"/>
    </source>
</evidence>